<name>A0A6J8B7K6_MYTCO</name>
<dbReference type="EMBL" id="CACVKT020002464">
    <property type="protein sequence ID" value="CAC5378017.1"/>
    <property type="molecule type" value="Genomic_DNA"/>
</dbReference>
<evidence type="ECO:0000256" key="1">
    <source>
        <dbReference type="ARBA" id="ARBA00007381"/>
    </source>
</evidence>
<dbReference type="GO" id="GO:0140662">
    <property type="term" value="F:ATP-dependent protein folding chaperone"/>
    <property type="evidence" value="ECO:0007669"/>
    <property type="project" value="InterPro"/>
</dbReference>
<gene>
    <name evidence="4" type="ORF">MCOR_14266</name>
</gene>
<dbReference type="OrthoDB" id="6148662at2759"/>
<protein>
    <submittedName>
        <fullName evidence="4">Uncharacterized protein</fullName>
    </submittedName>
</protein>
<dbReference type="PANTHER" id="PTHR14187:SF5">
    <property type="entry name" value="HEAT SHOCK 70 KDA PROTEIN 12A"/>
    <property type="match status" value="1"/>
</dbReference>
<dbReference type="GO" id="GO:0005524">
    <property type="term" value="F:ATP binding"/>
    <property type="evidence" value="ECO:0007669"/>
    <property type="project" value="UniProtKB-KW"/>
</dbReference>
<accession>A0A6J8B7K6</accession>
<proteinExistence type="inferred from homology"/>
<dbReference type="Pfam" id="PF00012">
    <property type="entry name" value="HSP70"/>
    <property type="match status" value="1"/>
</dbReference>
<dbReference type="InterPro" id="IPR013126">
    <property type="entry name" value="Hsp_70_fam"/>
</dbReference>
<evidence type="ECO:0000256" key="2">
    <source>
        <dbReference type="ARBA" id="ARBA00022741"/>
    </source>
</evidence>
<dbReference type="Gene3D" id="3.30.420.40">
    <property type="match status" value="2"/>
</dbReference>
<keyword evidence="3" id="KW-0067">ATP-binding</keyword>
<dbReference type="PANTHER" id="PTHR14187">
    <property type="entry name" value="ALPHA KINASE/ELONGATION FACTOR 2 KINASE"/>
    <property type="match status" value="1"/>
</dbReference>
<evidence type="ECO:0000313" key="5">
    <source>
        <dbReference type="Proteomes" id="UP000507470"/>
    </source>
</evidence>
<evidence type="ECO:0000256" key="3">
    <source>
        <dbReference type="ARBA" id="ARBA00022840"/>
    </source>
</evidence>
<organism evidence="4 5">
    <name type="scientific">Mytilus coruscus</name>
    <name type="common">Sea mussel</name>
    <dbReference type="NCBI Taxonomy" id="42192"/>
    <lineage>
        <taxon>Eukaryota</taxon>
        <taxon>Metazoa</taxon>
        <taxon>Spiralia</taxon>
        <taxon>Lophotrochozoa</taxon>
        <taxon>Mollusca</taxon>
        <taxon>Bivalvia</taxon>
        <taxon>Autobranchia</taxon>
        <taxon>Pteriomorphia</taxon>
        <taxon>Mytilida</taxon>
        <taxon>Mytiloidea</taxon>
        <taxon>Mytilidae</taxon>
        <taxon>Mytilinae</taxon>
        <taxon>Mytilus</taxon>
    </lineage>
</organism>
<keyword evidence="2" id="KW-0547">Nucleotide-binding</keyword>
<reference evidence="4 5" key="1">
    <citation type="submission" date="2020-06" db="EMBL/GenBank/DDBJ databases">
        <authorList>
            <person name="Li R."/>
            <person name="Bekaert M."/>
        </authorList>
    </citation>
    <scope>NUCLEOTIDE SEQUENCE [LARGE SCALE GENOMIC DNA]</scope>
    <source>
        <strain evidence="5">wild</strain>
    </source>
</reference>
<dbReference type="AlphaFoldDB" id="A0A6J8B7K6"/>
<dbReference type="SUPFAM" id="SSF53067">
    <property type="entry name" value="Actin-like ATPase domain"/>
    <property type="match status" value="2"/>
</dbReference>
<keyword evidence="5" id="KW-1185">Reference proteome</keyword>
<dbReference type="Gene3D" id="3.90.640.10">
    <property type="entry name" value="Actin, Chain A, domain 4"/>
    <property type="match status" value="1"/>
</dbReference>
<dbReference type="InterPro" id="IPR043129">
    <property type="entry name" value="ATPase_NBD"/>
</dbReference>
<comment type="similarity">
    <text evidence="1">Belongs to the heat shock protein 70 family.</text>
</comment>
<evidence type="ECO:0000313" key="4">
    <source>
        <dbReference type="EMBL" id="CAC5378017.1"/>
    </source>
</evidence>
<sequence>MIEHVLRHLSTKLILEDVTGKSVSAINVFALSIKALVDHLLELLEKRGTGMSRDDVRWVLTLPAIWTDSAKQFMRKAANKAGIPDKNLLIALAPEAACIYCQAGTRYMIVDLGGGIADITLHEKLPDGQLKEICRADGNDCGGTSVDNAFFQLFVKIVGAPLMNTMKQEEPGAYLDIFRAFENVKRTIDTTCVIIFVLFTCDFKF</sequence>
<dbReference type="Proteomes" id="UP000507470">
    <property type="component" value="Unassembled WGS sequence"/>
</dbReference>